<sequence>MKFSTRKDIAAPAEYVFDKLADFSSFERLALRRGITLRRLDTLPVPAAGMSWEITFRFRGRERQLISDIIRYDRPEALIYAGKSSSFEAQLELMITELSKTRTRLNVGFEIKPRTLGARLMVQSAKLGKGNLDRRFDERVGQFAQDLERQAEKAGAQKS</sequence>
<gene>
    <name evidence="1" type="ORF">DL1_05890</name>
</gene>
<name>A0A074TJD4_9RHOB</name>
<dbReference type="STRING" id="1185766.SAMN05216224_101600"/>
<evidence type="ECO:0000313" key="1">
    <source>
        <dbReference type="EMBL" id="KEP69118.1"/>
    </source>
</evidence>
<dbReference type="EMBL" id="JHEH01000018">
    <property type="protein sequence ID" value="KEP69118.1"/>
    <property type="molecule type" value="Genomic_DNA"/>
</dbReference>
<keyword evidence="2" id="KW-1185">Reference proteome</keyword>
<dbReference type="InterPro" id="IPR023393">
    <property type="entry name" value="START-like_dom_sf"/>
</dbReference>
<evidence type="ECO:0000313" key="2">
    <source>
        <dbReference type="Proteomes" id="UP000027725"/>
    </source>
</evidence>
<dbReference type="AlphaFoldDB" id="A0A074TJD4"/>
<dbReference type="RefSeq" id="WP_038067422.1">
    <property type="nucleotide sequence ID" value="NZ_FOVB01000001.1"/>
</dbReference>
<dbReference type="Proteomes" id="UP000027725">
    <property type="component" value="Unassembled WGS sequence"/>
</dbReference>
<dbReference type="SUPFAM" id="SSF55961">
    <property type="entry name" value="Bet v1-like"/>
    <property type="match status" value="1"/>
</dbReference>
<dbReference type="Gene3D" id="3.30.530.20">
    <property type="match status" value="1"/>
</dbReference>
<reference evidence="1 2" key="1">
    <citation type="submission" date="2014-03" db="EMBL/GenBank/DDBJ databases">
        <title>The draft genome sequence of Thioclava dalianensis DLFJ1-1.</title>
        <authorList>
            <person name="Lai Q."/>
            <person name="Shao Z."/>
        </authorList>
    </citation>
    <scope>NUCLEOTIDE SEQUENCE [LARGE SCALE GENOMIC DNA]</scope>
    <source>
        <strain evidence="1 2">DLFJ1-1</strain>
    </source>
</reference>
<proteinExistence type="predicted"/>
<dbReference type="CDD" id="cd07812">
    <property type="entry name" value="SRPBCC"/>
    <property type="match status" value="1"/>
</dbReference>
<comment type="caution">
    <text evidence="1">The sequence shown here is derived from an EMBL/GenBank/DDBJ whole genome shotgun (WGS) entry which is preliminary data.</text>
</comment>
<protein>
    <submittedName>
        <fullName evidence="1">DNA polymerase III subunit gamma/tau</fullName>
    </submittedName>
</protein>
<accession>A0A074TJD4</accession>
<dbReference type="OrthoDB" id="7860307at2"/>
<organism evidence="1 2">
    <name type="scientific">Thioclava dalianensis</name>
    <dbReference type="NCBI Taxonomy" id="1185766"/>
    <lineage>
        <taxon>Bacteria</taxon>
        <taxon>Pseudomonadati</taxon>
        <taxon>Pseudomonadota</taxon>
        <taxon>Alphaproteobacteria</taxon>
        <taxon>Rhodobacterales</taxon>
        <taxon>Paracoccaceae</taxon>
        <taxon>Thioclava</taxon>
    </lineage>
</organism>
<dbReference type="eggNOG" id="COG3427">
    <property type="taxonomic scope" value="Bacteria"/>
</dbReference>